<evidence type="ECO:0000313" key="2">
    <source>
        <dbReference type="EMBL" id="RDL36423.1"/>
    </source>
</evidence>
<proteinExistence type="predicted"/>
<reference evidence="2 3" key="1">
    <citation type="journal article" date="2018" name="IMA Fungus">
        <title>IMA Genome-F 9: Draft genome sequence of Annulohypoxylon stygium, Aspergillus mulundensis, Berkeleyomyces basicola (syn. Thielaviopsis basicola), Ceratocystis smalleyi, two Cercospora beticola strains, Coleophoma cylindrospora, Fusarium fracticaudum, Phialophora cf. hyalina, and Morchella septimelata.</title>
        <authorList>
            <person name="Wingfield B.D."/>
            <person name="Bills G.F."/>
            <person name="Dong Y."/>
            <person name="Huang W."/>
            <person name="Nel W.J."/>
            <person name="Swalarsk-Parry B.S."/>
            <person name="Vaghefi N."/>
            <person name="Wilken P.M."/>
            <person name="An Z."/>
            <person name="de Beer Z.W."/>
            <person name="De Vos L."/>
            <person name="Chen L."/>
            <person name="Duong T.A."/>
            <person name="Gao Y."/>
            <person name="Hammerbacher A."/>
            <person name="Kikkert J.R."/>
            <person name="Li Y."/>
            <person name="Li H."/>
            <person name="Li K."/>
            <person name="Li Q."/>
            <person name="Liu X."/>
            <person name="Ma X."/>
            <person name="Naidoo K."/>
            <person name="Pethybridge S.J."/>
            <person name="Sun J."/>
            <person name="Steenkamp E.T."/>
            <person name="van der Nest M.A."/>
            <person name="van Wyk S."/>
            <person name="Wingfield M.J."/>
            <person name="Xiong C."/>
            <person name="Yue Q."/>
            <person name="Zhang X."/>
        </authorList>
    </citation>
    <scope>NUCLEOTIDE SEQUENCE [LARGE SCALE GENOMIC DNA]</scope>
    <source>
        <strain evidence="2 3">BP 5553</strain>
    </source>
</reference>
<dbReference type="Proteomes" id="UP000254866">
    <property type="component" value="Unassembled WGS sequence"/>
</dbReference>
<keyword evidence="3" id="KW-1185">Reference proteome</keyword>
<comment type="caution">
    <text evidence="2">The sequence shown here is derived from an EMBL/GenBank/DDBJ whole genome shotgun (WGS) entry which is preliminary data.</text>
</comment>
<name>A0A370TLL6_9HELO</name>
<keyword evidence="1" id="KW-0732">Signal</keyword>
<feature type="signal peptide" evidence="1">
    <location>
        <begin position="1"/>
        <end position="18"/>
    </location>
</feature>
<evidence type="ECO:0000256" key="1">
    <source>
        <dbReference type="SAM" id="SignalP"/>
    </source>
</evidence>
<dbReference type="AlphaFoldDB" id="A0A370TLL6"/>
<gene>
    <name evidence="2" type="ORF">BP5553_05775</name>
</gene>
<accession>A0A370TLL6</accession>
<evidence type="ECO:0000313" key="3">
    <source>
        <dbReference type="Proteomes" id="UP000254866"/>
    </source>
</evidence>
<dbReference type="EMBL" id="NPIC01000004">
    <property type="protein sequence ID" value="RDL36423.1"/>
    <property type="molecule type" value="Genomic_DNA"/>
</dbReference>
<organism evidence="2 3">
    <name type="scientific">Venustampulla echinocandica</name>
    <dbReference type="NCBI Taxonomy" id="2656787"/>
    <lineage>
        <taxon>Eukaryota</taxon>
        <taxon>Fungi</taxon>
        <taxon>Dikarya</taxon>
        <taxon>Ascomycota</taxon>
        <taxon>Pezizomycotina</taxon>
        <taxon>Leotiomycetes</taxon>
        <taxon>Helotiales</taxon>
        <taxon>Pleuroascaceae</taxon>
        <taxon>Venustampulla</taxon>
    </lineage>
</organism>
<dbReference type="RefSeq" id="XP_031869079.1">
    <property type="nucleotide sequence ID" value="XM_032014398.1"/>
</dbReference>
<protein>
    <submittedName>
        <fullName evidence="2">Uncharacterized protein</fullName>
    </submittedName>
</protein>
<dbReference type="GeneID" id="43598624"/>
<feature type="chain" id="PRO_5016730029" evidence="1">
    <location>
        <begin position="19"/>
        <end position="215"/>
    </location>
</feature>
<sequence length="215" mass="23090">MRYQTLIVLASVLASVSALPSQVAKRDWVHDKKGNLKITFSDETVSLGTLPIDKIIDKMSDACHTSGQCDTSPIKITGYQLVHKDSVVDETLTINPSGSYPTWIRNGLRDALRAAVKATAKCETIVHTPNCGFSAYYCPGKKTKVTECKVPKYWGVNYQPHDLGNSAPPFMGADMEMKIEDHGFCSTFTTVGAAVAGAVNGVAGGIFLLSSLACN</sequence>
<dbReference type="OrthoDB" id="4704201at2759"/>